<proteinExistence type="predicted"/>
<evidence type="ECO:0000256" key="2">
    <source>
        <dbReference type="ARBA" id="ARBA00022801"/>
    </source>
</evidence>
<keyword evidence="4" id="KW-0067">ATP-binding</keyword>
<dbReference type="GO" id="GO:0005524">
    <property type="term" value="F:ATP binding"/>
    <property type="evidence" value="ECO:0007669"/>
    <property type="project" value="UniProtKB-KW"/>
</dbReference>
<feature type="region of interest" description="Disordered" evidence="6">
    <location>
        <begin position="183"/>
        <end position="210"/>
    </location>
</feature>
<reference evidence="9" key="1">
    <citation type="submission" date="2022-11" db="UniProtKB">
        <authorList>
            <consortium name="WormBaseParasite"/>
        </authorList>
    </citation>
    <scope>IDENTIFICATION</scope>
</reference>
<feature type="coiled-coil region" evidence="5">
    <location>
        <begin position="91"/>
        <end position="157"/>
    </location>
</feature>
<keyword evidence="8" id="KW-1185">Reference proteome</keyword>
<organism evidence="8 9">
    <name type="scientific">Plectus sambesii</name>
    <dbReference type="NCBI Taxonomy" id="2011161"/>
    <lineage>
        <taxon>Eukaryota</taxon>
        <taxon>Metazoa</taxon>
        <taxon>Ecdysozoa</taxon>
        <taxon>Nematoda</taxon>
        <taxon>Chromadorea</taxon>
        <taxon>Plectida</taxon>
        <taxon>Plectina</taxon>
        <taxon>Plectoidea</taxon>
        <taxon>Plectidae</taxon>
        <taxon>Plectus</taxon>
    </lineage>
</organism>
<evidence type="ECO:0000313" key="9">
    <source>
        <dbReference type="WBParaSite" id="PSAMB.scaffold21size117079.g529.t1"/>
    </source>
</evidence>
<name>A0A914VNS9_9BILA</name>
<dbReference type="GO" id="GO:0016787">
    <property type="term" value="F:hydrolase activity"/>
    <property type="evidence" value="ECO:0007669"/>
    <property type="project" value="UniProtKB-KW"/>
</dbReference>
<dbReference type="Pfam" id="PF25764">
    <property type="entry name" value="KIF21A_4th"/>
    <property type="match status" value="1"/>
</dbReference>
<keyword evidence="2" id="KW-0378">Hydrolase</keyword>
<evidence type="ECO:0000256" key="3">
    <source>
        <dbReference type="ARBA" id="ARBA00022806"/>
    </source>
</evidence>
<evidence type="ECO:0000256" key="4">
    <source>
        <dbReference type="ARBA" id="ARBA00022840"/>
    </source>
</evidence>
<keyword evidence="5" id="KW-0175">Coiled coil</keyword>
<dbReference type="GO" id="GO:0004386">
    <property type="term" value="F:helicase activity"/>
    <property type="evidence" value="ECO:0007669"/>
    <property type="project" value="UniProtKB-KW"/>
</dbReference>
<dbReference type="Pfam" id="PF00270">
    <property type="entry name" value="DEAD"/>
    <property type="match status" value="1"/>
</dbReference>
<feature type="coiled-coil region" evidence="5">
    <location>
        <begin position="221"/>
        <end position="338"/>
    </location>
</feature>
<keyword evidence="3" id="KW-0347">Helicase</keyword>
<evidence type="ECO:0000256" key="6">
    <source>
        <dbReference type="SAM" id="MobiDB-lite"/>
    </source>
</evidence>
<sequence>MFTAERLAEQTDGAANTRDEQPDSIMKLSRSVKVAGMHLSPPDLIRSPLLSAPRTGPAVQSLRHELLQYKSGEVQPSAVAMALTGGDRRELDELRERTSNLEAANMKLQTRLAEAVADRARMFSQMANLEDNRDHLTQVIESVRRLIEEKKEQAEEESMPSEQRNWQQHLLSELEGVLPSHADVTRDLNDGSFEATKKEDDTDGDDTEVDEQFPSRFVEMQSALSREMEDLLNQIREKERLIEQTAANHEIMNKMRAQHEQDMVDLQSKIDNIQHERDQLAEQLRRVSNSTKVSEERRKRLQELEKELANHRKTMQELKRLEKLKSQDADAIQKMRTEILVRHCLFLIVRNAQAPVTLGNEANESANGEAAAKRKFDEERQTLHEHHARLEREHQETVAFLIALISRLAKGGAMSTHELDKLMQLSAESESRQKLLAELADSESRNSQLSNELNKAKVNPNKQRLFRSVVSTSDLKAELPAARQTRSQRWSRPVHRLGMVSSSLLPDDSTNDEELNDDSSQETPVKPPKRSIHHIHCKCKTQCNSLCGCAKRKESCKAACGCPSDCANREKDSYNPADRRGTFTVAQQNESNDSEMPDENASTAMNQTFCLKTDSSTGSDNSDTKSPIHTTLLASQKRLTTGRRPGYFKPVFDDKDTCQGTMRVDAGSLGLPSALVDSYANGGLRRLFPWQAECLSLDGVLNGHNLVYSAPTSAGKTLVAELITLKRTLETKKKALFILPYVSVAREKLLALQKVFRSVGLKVDGYIGASTPTTGLDRWSAAVCTIEKANGLINRIIDDNALNDIGKLL</sequence>
<dbReference type="PANTHER" id="PTHR47961">
    <property type="entry name" value="DNA POLYMERASE THETA, PUTATIVE (AFU_ORTHOLOGUE AFUA_1G05260)-RELATED"/>
    <property type="match status" value="1"/>
</dbReference>
<dbReference type="InterPro" id="IPR011545">
    <property type="entry name" value="DEAD/DEAH_box_helicase_dom"/>
</dbReference>
<dbReference type="InterPro" id="IPR027417">
    <property type="entry name" value="P-loop_NTPase"/>
</dbReference>
<dbReference type="GO" id="GO:0003676">
    <property type="term" value="F:nucleic acid binding"/>
    <property type="evidence" value="ECO:0007669"/>
    <property type="project" value="InterPro"/>
</dbReference>
<feature type="domain" description="DEAD/DEAH-box helicase" evidence="7">
    <location>
        <begin position="698"/>
        <end position="779"/>
    </location>
</feature>
<keyword evidence="1" id="KW-0547">Nucleotide-binding</keyword>
<dbReference type="WBParaSite" id="PSAMB.scaffold21size117079.g529.t1">
    <property type="protein sequence ID" value="PSAMB.scaffold21size117079.g529.t1"/>
    <property type="gene ID" value="PSAMB.scaffold21size117079.g529"/>
</dbReference>
<feature type="compositionally biased region" description="Basic and acidic residues" evidence="6">
    <location>
        <begin position="183"/>
        <end position="200"/>
    </location>
</feature>
<evidence type="ECO:0000256" key="1">
    <source>
        <dbReference type="ARBA" id="ARBA00022741"/>
    </source>
</evidence>
<dbReference type="AlphaFoldDB" id="A0A914VNS9"/>
<feature type="region of interest" description="Disordered" evidence="6">
    <location>
        <begin position="483"/>
        <end position="531"/>
    </location>
</feature>
<dbReference type="Gene3D" id="3.40.50.300">
    <property type="entry name" value="P-loop containing nucleotide triphosphate hydrolases"/>
    <property type="match status" value="1"/>
</dbReference>
<feature type="region of interest" description="Disordered" evidence="6">
    <location>
        <begin position="1"/>
        <end position="23"/>
    </location>
</feature>
<evidence type="ECO:0000259" key="7">
    <source>
        <dbReference type="Pfam" id="PF00270"/>
    </source>
</evidence>
<dbReference type="Proteomes" id="UP000887566">
    <property type="component" value="Unplaced"/>
</dbReference>
<dbReference type="SUPFAM" id="SSF52540">
    <property type="entry name" value="P-loop containing nucleoside triphosphate hydrolases"/>
    <property type="match status" value="1"/>
</dbReference>
<evidence type="ECO:0000256" key="5">
    <source>
        <dbReference type="SAM" id="Coils"/>
    </source>
</evidence>
<dbReference type="PANTHER" id="PTHR47961:SF6">
    <property type="entry name" value="DNA-DIRECTED DNA POLYMERASE"/>
    <property type="match status" value="1"/>
</dbReference>
<dbReference type="InterPro" id="IPR050474">
    <property type="entry name" value="Hel308_SKI2-like"/>
</dbReference>
<accession>A0A914VNS9</accession>
<feature type="coiled-coil region" evidence="5">
    <location>
        <begin position="432"/>
        <end position="459"/>
    </location>
</feature>
<feature type="compositionally biased region" description="Acidic residues" evidence="6">
    <location>
        <begin position="201"/>
        <end position="210"/>
    </location>
</feature>
<evidence type="ECO:0000313" key="8">
    <source>
        <dbReference type="Proteomes" id="UP000887566"/>
    </source>
</evidence>
<feature type="compositionally biased region" description="Acidic residues" evidence="6">
    <location>
        <begin position="509"/>
        <end position="520"/>
    </location>
</feature>
<protein>
    <submittedName>
        <fullName evidence="9">DEAD/DEAH box helicase domain-containing protein</fullName>
    </submittedName>
</protein>